<organism evidence="2 3">
    <name type="scientific">Sphingomonas kyeonggiensis</name>
    <dbReference type="NCBI Taxonomy" id="1268553"/>
    <lineage>
        <taxon>Bacteria</taxon>
        <taxon>Pseudomonadati</taxon>
        <taxon>Pseudomonadota</taxon>
        <taxon>Alphaproteobacteria</taxon>
        <taxon>Sphingomonadales</taxon>
        <taxon>Sphingomonadaceae</taxon>
        <taxon>Sphingomonas</taxon>
    </lineage>
</organism>
<feature type="signal peptide" evidence="1">
    <location>
        <begin position="1"/>
        <end position="22"/>
    </location>
</feature>
<protein>
    <recommendedName>
        <fullName evidence="4">DUF4139 domain-containing protein</fullName>
    </recommendedName>
</protein>
<sequence length="522" mass="56436">MIAMRRLLASLLFLFAPLAAHGQVPVVTSAAPDKVAVTLYRDPNRGDREIDRDRPESFALISETRTITLPPGVATVRFEGVAGGIVPQSAILFGAEQRERNRDAGLLSQSGLVDAYTGQQVILRRTNPATGKRVEERATIRSAANRMVIQTAQGAEAVYCTGLAQTLLYPGAPASLSAKPVLTMTTRDQPGGQVTVTLAYIATGFDWDATYVGTLAPDGSGLDLFAWLTMASSDETSFVDATTAAVAGRVNRSDETQDDLGLEAIESARWLNRETYCWPQGTTSDRLTTLAEPLPAPAPMAMDMAAGEIVVTGTRLDFRAASAAIPVSVVAKAENLGDLKLYRIPVPVTVAAQSQKQVAFLANRRIKGALVYRSKASWGDPEEPELLFRFRNTKANGLGTPVPAGKAVLYQDSAWGRQLVGESNVQDKTIDEEIELVFGEAQNVTIEDDSDSIKDGDRFTVTVRNANPFPVRFELEFTNRADRVLRRTSVKVTKKPGKSVLAATLPANGTARFRYDVMDVDD</sequence>
<evidence type="ECO:0000313" key="3">
    <source>
        <dbReference type="Proteomes" id="UP000557392"/>
    </source>
</evidence>
<keyword evidence="1" id="KW-0732">Signal</keyword>
<proteinExistence type="predicted"/>
<dbReference type="AlphaFoldDB" id="A0A7W6NXJ2"/>
<gene>
    <name evidence="2" type="ORF">GGR46_002198</name>
</gene>
<dbReference type="Proteomes" id="UP000557392">
    <property type="component" value="Unassembled WGS sequence"/>
</dbReference>
<dbReference type="RefSeq" id="WP_183997588.1">
    <property type="nucleotide sequence ID" value="NZ_JACIEH010000002.1"/>
</dbReference>
<dbReference type="PANTHER" id="PTHR38075:SF1">
    <property type="entry name" value="DUF4139 DOMAIN-CONTAINING PROTEIN"/>
    <property type="match status" value="1"/>
</dbReference>
<dbReference type="EMBL" id="JACIEH010000002">
    <property type="protein sequence ID" value="MBB4098634.1"/>
    <property type="molecule type" value="Genomic_DNA"/>
</dbReference>
<evidence type="ECO:0008006" key="4">
    <source>
        <dbReference type="Google" id="ProtNLM"/>
    </source>
</evidence>
<comment type="caution">
    <text evidence="2">The sequence shown here is derived from an EMBL/GenBank/DDBJ whole genome shotgun (WGS) entry which is preliminary data.</text>
</comment>
<evidence type="ECO:0000256" key="1">
    <source>
        <dbReference type="SAM" id="SignalP"/>
    </source>
</evidence>
<accession>A0A7W6NXJ2</accession>
<evidence type="ECO:0000313" key="2">
    <source>
        <dbReference type="EMBL" id="MBB4098634.1"/>
    </source>
</evidence>
<feature type="chain" id="PRO_5030577282" description="DUF4139 domain-containing protein" evidence="1">
    <location>
        <begin position="23"/>
        <end position="522"/>
    </location>
</feature>
<reference evidence="2 3" key="1">
    <citation type="submission" date="2020-08" db="EMBL/GenBank/DDBJ databases">
        <title>Genomic Encyclopedia of Type Strains, Phase IV (KMG-IV): sequencing the most valuable type-strain genomes for metagenomic binning, comparative biology and taxonomic classification.</title>
        <authorList>
            <person name="Goeker M."/>
        </authorList>
    </citation>
    <scope>NUCLEOTIDE SEQUENCE [LARGE SCALE GENOMIC DNA]</scope>
    <source>
        <strain evidence="2 3">DSM 101806</strain>
    </source>
</reference>
<dbReference type="PANTHER" id="PTHR38075">
    <property type="entry name" value="DUF4139 DOMAIN-CONTAINING PROTEIN"/>
    <property type="match status" value="1"/>
</dbReference>
<keyword evidence="3" id="KW-1185">Reference proteome</keyword>
<name>A0A7W6NXJ2_9SPHN</name>